<evidence type="ECO:0000256" key="3">
    <source>
        <dbReference type="ARBA" id="ARBA00022960"/>
    </source>
</evidence>
<dbReference type="Pfam" id="PF03734">
    <property type="entry name" value="YkuD"/>
    <property type="match status" value="1"/>
</dbReference>
<protein>
    <submittedName>
        <fullName evidence="7">Unannotated protein</fullName>
    </submittedName>
</protein>
<dbReference type="PANTHER" id="PTHR30582">
    <property type="entry name" value="L,D-TRANSPEPTIDASE"/>
    <property type="match status" value="1"/>
</dbReference>
<dbReference type="GO" id="GO:0016740">
    <property type="term" value="F:transferase activity"/>
    <property type="evidence" value="ECO:0007669"/>
    <property type="project" value="UniProtKB-KW"/>
</dbReference>
<gene>
    <name evidence="7" type="ORF">UFOPK4098_00943</name>
</gene>
<dbReference type="Gene3D" id="2.40.440.10">
    <property type="entry name" value="L,D-transpeptidase catalytic domain-like"/>
    <property type="match status" value="1"/>
</dbReference>
<dbReference type="GO" id="GO:0071555">
    <property type="term" value="P:cell wall organization"/>
    <property type="evidence" value="ECO:0007669"/>
    <property type="project" value="UniProtKB-KW"/>
</dbReference>
<dbReference type="InterPro" id="IPR002477">
    <property type="entry name" value="Peptidoglycan-bd-like"/>
</dbReference>
<feature type="domain" description="L,D-TPase catalytic" evidence="6">
    <location>
        <begin position="132"/>
        <end position="259"/>
    </location>
</feature>
<keyword evidence="3" id="KW-0133">Cell shape</keyword>
<evidence type="ECO:0000256" key="4">
    <source>
        <dbReference type="ARBA" id="ARBA00022984"/>
    </source>
</evidence>
<dbReference type="InterPro" id="IPR036365">
    <property type="entry name" value="PGBD-like_sf"/>
</dbReference>
<dbReference type="GO" id="GO:0071972">
    <property type="term" value="F:peptidoglycan L,D-transpeptidase activity"/>
    <property type="evidence" value="ECO:0007669"/>
    <property type="project" value="TreeGrafter"/>
</dbReference>
<proteinExistence type="predicted"/>
<dbReference type="GO" id="GO:0018104">
    <property type="term" value="P:peptidoglycan-protein cross-linking"/>
    <property type="evidence" value="ECO:0007669"/>
    <property type="project" value="TreeGrafter"/>
</dbReference>
<dbReference type="GO" id="GO:0005576">
    <property type="term" value="C:extracellular region"/>
    <property type="evidence" value="ECO:0007669"/>
    <property type="project" value="TreeGrafter"/>
</dbReference>
<comment type="pathway">
    <text evidence="1">Cell wall biogenesis; peptidoglycan biosynthesis.</text>
</comment>
<keyword evidence="2" id="KW-0808">Transferase</keyword>
<dbReference type="InterPro" id="IPR036366">
    <property type="entry name" value="PGBDSf"/>
</dbReference>
<dbReference type="InterPro" id="IPR038063">
    <property type="entry name" value="Transpep_catalytic_dom"/>
</dbReference>
<evidence type="ECO:0000256" key="5">
    <source>
        <dbReference type="ARBA" id="ARBA00023316"/>
    </source>
</evidence>
<dbReference type="GO" id="GO:0008360">
    <property type="term" value="P:regulation of cell shape"/>
    <property type="evidence" value="ECO:0007669"/>
    <property type="project" value="UniProtKB-KW"/>
</dbReference>
<dbReference type="InterPro" id="IPR050979">
    <property type="entry name" value="LD-transpeptidase"/>
</dbReference>
<dbReference type="SUPFAM" id="SSF141523">
    <property type="entry name" value="L,D-transpeptidase catalytic domain-like"/>
    <property type="match status" value="1"/>
</dbReference>
<dbReference type="Gene3D" id="1.10.101.10">
    <property type="entry name" value="PGBD-like superfamily/PGBD"/>
    <property type="match status" value="1"/>
</dbReference>
<sequence>MKHFRHILSAGSVVGIVACAVLGVAGVSGVAQAAKRADVVVSAPRELAPYPFALVAVGQKDGTDTAVIQLRLSDLGFWLKTVDGKFDLTTKQAVMAYQKYVGITATGSVDAKTAAALAMAQFPAAGQASRGDVVQVDKKRQLAFVMREGITVMALNVSTGNDKPYEEPDANLPGEMLKGVALTREGKFHVQRRRTEGWWEGDMGPIYRPIYFDGGIAFHGSAVVPAYPASHGCIRVSVPAMDMLWETGVLEFDARVWVY</sequence>
<keyword evidence="5" id="KW-0961">Cell wall biogenesis/degradation</keyword>
<dbReference type="PANTHER" id="PTHR30582:SF2">
    <property type="entry name" value="L,D-TRANSPEPTIDASE YCIB-RELATED"/>
    <property type="match status" value="1"/>
</dbReference>
<accession>A0A6J7R3V7</accession>
<dbReference type="AlphaFoldDB" id="A0A6J7R3V7"/>
<reference evidence="7" key="1">
    <citation type="submission" date="2020-05" db="EMBL/GenBank/DDBJ databases">
        <authorList>
            <person name="Chiriac C."/>
            <person name="Salcher M."/>
            <person name="Ghai R."/>
            <person name="Kavagutti S V."/>
        </authorList>
    </citation>
    <scope>NUCLEOTIDE SEQUENCE</scope>
</reference>
<keyword evidence="4" id="KW-0573">Peptidoglycan synthesis</keyword>
<dbReference type="PROSITE" id="PS51257">
    <property type="entry name" value="PROKAR_LIPOPROTEIN"/>
    <property type="match status" value="1"/>
</dbReference>
<evidence type="ECO:0000256" key="2">
    <source>
        <dbReference type="ARBA" id="ARBA00022679"/>
    </source>
</evidence>
<dbReference type="CDD" id="cd16913">
    <property type="entry name" value="YkuD_like"/>
    <property type="match status" value="1"/>
</dbReference>
<evidence type="ECO:0000313" key="7">
    <source>
        <dbReference type="EMBL" id="CAB5022502.1"/>
    </source>
</evidence>
<dbReference type="Pfam" id="PF01471">
    <property type="entry name" value="PG_binding_1"/>
    <property type="match status" value="1"/>
</dbReference>
<dbReference type="PROSITE" id="PS52029">
    <property type="entry name" value="LD_TPASE"/>
    <property type="match status" value="1"/>
</dbReference>
<dbReference type="InterPro" id="IPR005490">
    <property type="entry name" value="LD_TPept_cat_dom"/>
</dbReference>
<dbReference type="UniPathway" id="UPA00219"/>
<evidence type="ECO:0000256" key="1">
    <source>
        <dbReference type="ARBA" id="ARBA00004752"/>
    </source>
</evidence>
<dbReference type="SUPFAM" id="SSF47090">
    <property type="entry name" value="PGBD-like"/>
    <property type="match status" value="1"/>
</dbReference>
<organism evidence="7">
    <name type="scientific">freshwater metagenome</name>
    <dbReference type="NCBI Taxonomy" id="449393"/>
    <lineage>
        <taxon>unclassified sequences</taxon>
        <taxon>metagenomes</taxon>
        <taxon>ecological metagenomes</taxon>
    </lineage>
</organism>
<evidence type="ECO:0000259" key="6">
    <source>
        <dbReference type="PROSITE" id="PS52029"/>
    </source>
</evidence>
<dbReference type="EMBL" id="CAFBPN010000047">
    <property type="protein sequence ID" value="CAB5022502.1"/>
    <property type="molecule type" value="Genomic_DNA"/>
</dbReference>
<name>A0A6J7R3V7_9ZZZZ</name>